<feature type="region of interest" description="Disordered" evidence="1">
    <location>
        <begin position="861"/>
        <end position="908"/>
    </location>
</feature>
<dbReference type="Proteomes" id="UP000799424">
    <property type="component" value="Unassembled WGS sequence"/>
</dbReference>
<evidence type="ECO:0008006" key="4">
    <source>
        <dbReference type="Google" id="ProtNLM"/>
    </source>
</evidence>
<evidence type="ECO:0000313" key="2">
    <source>
        <dbReference type="EMBL" id="KAF2827983.1"/>
    </source>
</evidence>
<dbReference type="AlphaFoldDB" id="A0A6A7A4B4"/>
<feature type="region of interest" description="Disordered" evidence="1">
    <location>
        <begin position="348"/>
        <end position="367"/>
    </location>
</feature>
<name>A0A6A7A4B4_9PLEO</name>
<reference evidence="2" key="1">
    <citation type="journal article" date="2020" name="Stud. Mycol.">
        <title>101 Dothideomycetes genomes: a test case for predicting lifestyles and emergence of pathogens.</title>
        <authorList>
            <person name="Haridas S."/>
            <person name="Albert R."/>
            <person name="Binder M."/>
            <person name="Bloem J."/>
            <person name="Labutti K."/>
            <person name="Salamov A."/>
            <person name="Andreopoulos B."/>
            <person name="Baker S."/>
            <person name="Barry K."/>
            <person name="Bills G."/>
            <person name="Bluhm B."/>
            <person name="Cannon C."/>
            <person name="Castanera R."/>
            <person name="Culley D."/>
            <person name="Daum C."/>
            <person name="Ezra D."/>
            <person name="Gonzalez J."/>
            <person name="Henrissat B."/>
            <person name="Kuo A."/>
            <person name="Liang C."/>
            <person name="Lipzen A."/>
            <person name="Lutzoni F."/>
            <person name="Magnuson J."/>
            <person name="Mondo S."/>
            <person name="Nolan M."/>
            <person name="Ohm R."/>
            <person name="Pangilinan J."/>
            <person name="Park H.-J."/>
            <person name="Ramirez L."/>
            <person name="Alfaro M."/>
            <person name="Sun H."/>
            <person name="Tritt A."/>
            <person name="Yoshinaga Y."/>
            <person name="Zwiers L.-H."/>
            <person name="Turgeon B."/>
            <person name="Goodwin S."/>
            <person name="Spatafora J."/>
            <person name="Crous P."/>
            <person name="Grigoriev I."/>
        </authorList>
    </citation>
    <scope>NUCLEOTIDE SEQUENCE</scope>
    <source>
        <strain evidence="2">CBS 113818</strain>
    </source>
</reference>
<gene>
    <name evidence="2" type="ORF">CC86DRAFT_405014</name>
</gene>
<feature type="compositionally biased region" description="Acidic residues" evidence="1">
    <location>
        <begin position="861"/>
        <end position="870"/>
    </location>
</feature>
<protein>
    <recommendedName>
        <fullName evidence="4">Zinc finger PHD-type domain-containing protein</fullName>
    </recommendedName>
</protein>
<keyword evidence="3" id="KW-1185">Reference proteome</keyword>
<dbReference type="EMBL" id="MU006223">
    <property type="protein sequence ID" value="KAF2827983.1"/>
    <property type="molecule type" value="Genomic_DNA"/>
</dbReference>
<sequence>MVAPLNNEGERVFASESWSAHTQCDSSDGEVALDLKGRKHVGQKDNADGVYFLDVHASSTHATFPNPGAASAQALRNFLEARLPHNLITDEYGFITPIAQISDGHLPSLQAQVWRNKREDVDAKSVGLGDSKCQVQVLRSHVQHHNGLYAVQKPSGSQDALLLAPHATLIAELLEANHIFIIHNKQLLACELPTCQTRFHNHPSTFAVVTIEPLIHWGTVTAVTDIIVSRGLVQAFRRDGEICSNPLWTLAMKRFTPEHPPAFCVECLELLMDRSMEAWDVTEPRKECGFTTVNAYQHRVPQARGRQIDEDPEDTEHKRAKKYVAGVSRAAVGDSNWRTAHASLRLDGACDSTPTSQRDFHGDSNNTDKTRLANSLGAAAVVQGFPGNPTHRLSIANSLNRQIPFTDSLGMCVDTLISNAPSNLFHSAQVNPSPAIAWKPSISKILNSPKSPRITKNNTKISRAAKNIHKSGTSGNRGTKREFGQELDTNAIVGPRKKPSSTRLKINMSKMDATGTENIGISAPTTVLSEERIAQFLNVQSVKATPTNDWFDRSSDSSSTSLETTTTEGSQASAKDKASSLKMMPPSKKKAKVDNKAQPATTKSRTAYIDQSSDSSLTSLETKTTKSSKSREQVTQTAKPLSRKPLAKSLPKSKNPAPQPTFTPFTAKRPLLDSSQIPPTISPQAYLAHHTRIPSATEIICTCRRPALTPSVQLAQCSNPLCAIDWLHYDCLDKSGKISSRFGRLVCQHCRNEAYFKEQMESNGWTVGGLVERECSVGFDGRDDVGGMPMAGGGYGVVKPYGLGVEDVQEVLVKEKGDAGALGGLGFFGLAASTPFLVNEAYVHGTAGMYLTAPVVGGEDGWEEEEDEEGYWGKDEEGFYEEEEEMDEIEEMEVEDGVEDMDMDMEMD</sequence>
<organism evidence="2 3">
    <name type="scientific">Ophiobolus disseminans</name>
    <dbReference type="NCBI Taxonomy" id="1469910"/>
    <lineage>
        <taxon>Eukaryota</taxon>
        <taxon>Fungi</taxon>
        <taxon>Dikarya</taxon>
        <taxon>Ascomycota</taxon>
        <taxon>Pezizomycotina</taxon>
        <taxon>Dothideomycetes</taxon>
        <taxon>Pleosporomycetidae</taxon>
        <taxon>Pleosporales</taxon>
        <taxon>Pleosporineae</taxon>
        <taxon>Phaeosphaeriaceae</taxon>
        <taxon>Ophiobolus</taxon>
    </lineage>
</organism>
<feature type="compositionally biased region" description="Polar residues" evidence="1">
    <location>
        <begin position="598"/>
        <end position="611"/>
    </location>
</feature>
<feature type="compositionally biased region" description="Low complexity" evidence="1">
    <location>
        <begin position="556"/>
        <end position="570"/>
    </location>
</feature>
<feature type="region of interest" description="Disordered" evidence="1">
    <location>
        <begin position="547"/>
        <end position="678"/>
    </location>
</feature>
<dbReference type="InterPro" id="IPR013083">
    <property type="entry name" value="Znf_RING/FYVE/PHD"/>
</dbReference>
<feature type="compositionally biased region" description="Acidic residues" evidence="1">
    <location>
        <begin position="878"/>
        <end position="908"/>
    </location>
</feature>
<dbReference type="OrthoDB" id="5411773at2759"/>
<feature type="compositionally biased region" description="Basic and acidic residues" evidence="1">
    <location>
        <begin position="358"/>
        <end position="367"/>
    </location>
</feature>
<dbReference type="SUPFAM" id="SSF57903">
    <property type="entry name" value="FYVE/PHD zinc finger"/>
    <property type="match status" value="1"/>
</dbReference>
<evidence type="ECO:0000256" key="1">
    <source>
        <dbReference type="SAM" id="MobiDB-lite"/>
    </source>
</evidence>
<accession>A0A6A7A4B4</accession>
<dbReference type="Gene3D" id="3.30.40.10">
    <property type="entry name" value="Zinc/RING finger domain, C3HC4 (zinc finger)"/>
    <property type="match status" value="1"/>
</dbReference>
<dbReference type="InterPro" id="IPR011011">
    <property type="entry name" value="Znf_FYVE_PHD"/>
</dbReference>
<feature type="compositionally biased region" description="Low complexity" evidence="1">
    <location>
        <begin position="612"/>
        <end position="627"/>
    </location>
</feature>
<evidence type="ECO:0000313" key="3">
    <source>
        <dbReference type="Proteomes" id="UP000799424"/>
    </source>
</evidence>
<proteinExistence type="predicted"/>